<dbReference type="GeneID" id="100206554"/>
<dbReference type="PANTHER" id="PTHR21497:SF39">
    <property type="entry name" value="E3 UBIQUITIN-PROTEIN LIGASE UBR3"/>
    <property type="match status" value="1"/>
</dbReference>
<dbReference type="RefSeq" id="XP_065665179.1">
    <property type="nucleotide sequence ID" value="XM_065809107.1"/>
</dbReference>
<evidence type="ECO:0000313" key="11">
    <source>
        <dbReference type="Proteomes" id="UP001652625"/>
    </source>
</evidence>
<feature type="domain" description="UBR-type" evidence="10">
    <location>
        <begin position="72"/>
        <end position="143"/>
    </location>
</feature>
<keyword evidence="3 9" id="KW-0479">Metal-binding</keyword>
<evidence type="ECO:0000256" key="5">
    <source>
        <dbReference type="ARBA" id="ARBA00022786"/>
    </source>
</evidence>
<evidence type="ECO:0000256" key="4">
    <source>
        <dbReference type="ARBA" id="ARBA00022771"/>
    </source>
</evidence>
<dbReference type="Gene3D" id="2.10.110.30">
    <property type="match status" value="1"/>
</dbReference>
<comment type="catalytic activity">
    <reaction evidence="1 9">
        <text>S-ubiquitinyl-[E2 ubiquitin-conjugating enzyme]-L-cysteine + [acceptor protein]-L-lysine = [E2 ubiquitin-conjugating enzyme]-L-cysteine + N(6)-ubiquitinyl-[acceptor protein]-L-lysine.</text>
        <dbReference type="EC" id="2.3.2.27"/>
    </reaction>
</comment>
<comment type="function">
    <text evidence="9">Ubiquitin ligase protein which is a component of the N-end rule pathway. Recognizes and binds to proteins bearing specific N-terminal residues that are destabilizing according to the N-end rule, leading to their ubiquitination and subsequent degradation.</text>
</comment>
<keyword evidence="2 9" id="KW-0808">Transferase</keyword>
<dbReference type="InterPro" id="IPR044046">
    <property type="entry name" value="E3_ligase_UBR-like_C"/>
</dbReference>
<dbReference type="Pfam" id="PF18995">
    <property type="entry name" value="PRT6_C"/>
    <property type="match status" value="1"/>
</dbReference>
<evidence type="ECO:0000313" key="12">
    <source>
        <dbReference type="RefSeq" id="XP_065665179.1"/>
    </source>
</evidence>
<evidence type="ECO:0000256" key="7">
    <source>
        <dbReference type="ARBA" id="ARBA00046341"/>
    </source>
</evidence>
<keyword evidence="6 9" id="KW-0862">Zinc</keyword>
<dbReference type="Pfam" id="PF22960">
    <property type="entry name" value="WHD_UBR1"/>
    <property type="match status" value="1"/>
</dbReference>
<organism evidence="11 12">
    <name type="scientific">Hydra vulgaris</name>
    <name type="common">Hydra</name>
    <name type="synonym">Hydra attenuata</name>
    <dbReference type="NCBI Taxonomy" id="6087"/>
    <lineage>
        <taxon>Eukaryota</taxon>
        <taxon>Metazoa</taxon>
        <taxon>Cnidaria</taxon>
        <taxon>Hydrozoa</taxon>
        <taxon>Hydroidolina</taxon>
        <taxon>Anthoathecata</taxon>
        <taxon>Aplanulata</taxon>
        <taxon>Hydridae</taxon>
        <taxon>Hydra</taxon>
    </lineage>
</organism>
<name>A0ABM4CTC5_HYDVU</name>
<evidence type="ECO:0000256" key="8">
    <source>
        <dbReference type="PROSITE-ProRule" id="PRU00508"/>
    </source>
</evidence>
<reference evidence="12" key="1">
    <citation type="submission" date="2025-08" db="UniProtKB">
        <authorList>
            <consortium name="RefSeq"/>
        </authorList>
    </citation>
    <scope>IDENTIFICATION</scope>
</reference>
<dbReference type="SMART" id="SM00396">
    <property type="entry name" value="ZnF_UBR1"/>
    <property type="match status" value="1"/>
</dbReference>
<keyword evidence="4 9" id="KW-0863">Zinc-finger</keyword>
<evidence type="ECO:0000259" key="10">
    <source>
        <dbReference type="PROSITE" id="PS51157"/>
    </source>
</evidence>
<dbReference type="CDD" id="cd16483">
    <property type="entry name" value="RING-H2_UBR3"/>
    <property type="match status" value="1"/>
</dbReference>
<comment type="similarity">
    <text evidence="7 9">Belongs to the E3 ubiquitin-protein ligase UBR1-like family.</text>
</comment>
<sequence length="1880" mass="217815">MEEIWSNDIAEVIKEGVNTNTGKRILKRVLKAILNPNNIFDETSAKWLKILIAGGLSPRDYFKKLHDYDSALVCGLIWNANFFAYRCRDCGISPCMSLCADCFLAGNHEGHDFNIFKSQAGGACDCGDETVLKKEGFCPNHGKKSSLRSIPDELVALANIVIPKMVKCLYKKVKSQCINDANEGVLNSSTYLLKTLREFSKIEALRIIVSRQMMAIKKCDVLPNKQCGISDFTKFENNRQVVKMSTDIKIPSSSIDTGDLLCKQTFDYQHGFRHSWLGVEDYKETYLQFFMEWLVKLSFPIKLSTFLLQLLPIPDYKTFFTQLFCRQYTAIGKMLTTSLNPDQLSSRIVHVSVQLFSNESLAYKMVKEENLLTIIIFVLDKMIGQCLDYLPVEFEGVTRSILLVDCGNKILKEHCYWPIASDLTNILSHLSIAKVFLESNDCLSKWFYFVKMLVGMNINKRRFLVYAEFESKMYYSAFSIEFECVASVMWELYRAINKLSNIAYVKCMIEASVYSLDSCSLVNKLKKTSFTFHLTVHRHFALFLHQAIREYNDTSVMSSIDHIKTITMSYLINLLVSIEEIRAGLWRFNGHQITCQTQSYMQSCFCNSMLDLDIFLLQVLITRCNVDDFIEMLVDRLSLRQWLHFTEKNENGENTDENCLVLVQGFLNIIHILLSHRVYSGLSEDELLRKDMIANLCVADRTHSQLAEIVALRPANTHCSYKNFDQLLSEVADFKPPAADMSGLQQGLYVPKDEIWEQEYDYMHIYLRIFKKSNQQNSLERYNKVMSKRYNSSASCYWPPSKSFPKLHSAYEGLFKLFRSKKLQQILIFISYQIQHGINTMPEMLLISTVHLLQLFAENRYEIEDCVSLLDDDDQMIDLIIEYVDCYPDKQKLFFVSEKLKEKVLESNRKSVWEEEMFKNIHEDLIFDMFLIYKSELILPLTDYLETLIKKTPQASTLLHLRTLLSQLSYKKFILLKRFIQYFYYYCKTNDIEITKLPFMVKEDSVTTQAITLLFDHFNFLFQVGKPIKNFPVESYDIKLPHTFLSDNAHVVFNNTLINDSNIKDIDYIRKNYDLWILKQRSVDQFEPTTNGFDDQPMDIEPMDISNDSEKICATNNLSLLTILVKLHRVLSEQSKLINTCDIAGDGIFYVGKLLKTFYNQSKFNEFLKVIYPKVFTFNDDTIGTKNQVENAKLERRKKVNQRQEEMLKEFAFKQKRFLDNTIGSSSNDSGSQHFNNHDIYECVICFQSTESTEKRPIGLVVFLQPSTVLAYRVSQTSEYNEMCEFRETCGNLVQQRETELLKISGSFQLALEIGSDVGVNVQTCGHFVHIDCHQAYFQTLQDDNQLINITKGEFLCPLCRGFSNEVLPILPDCIKEVHNTCMESEGAIKSFKEKVAEIKNLMETPKFSSLRKRSFDISVLTASTSLFYNSLEELTKLHMVEKQFHVNKFTVLIALLRHNLEETMMNTSSFKDLSEQRKKCLLALFEFGNFNAQSLSTPTFSYWIRLTCGVMKKSEVGYLDIPFLLMDPVSLLIQFVTAWPYRINAEELYCIIQSLYNLVYVQALLSIGLKVKESEKESWYRNAKRSEKITLSTLVNLVWRCSSMLYVNETANSSEGLNNSEITLSVMSPHSVEYHIEQLCLPFLKKAYFFMSIWLLQNEIDVVNSFVSYASLLKLGGCSVNYAEEELSTVILKWSPDESAISVISSWCEELIEYLMKKKINYKKILPIANEWKMPSLIKLPLLFDSLFQEYRKQKCARCKKIPEDPTLCLVCGKFLCFRSSCCIYKETVYECVQHSSDCGYGTGLFLVISSSLTLIIRDERICPWGSVYLDSFGEEDKDLKRGKPLFLNKERYAKLESEWRMHTLDKSNKHWRLHLNRL</sequence>
<accession>A0ABM4CTC5</accession>
<dbReference type="Proteomes" id="UP001652625">
    <property type="component" value="Chromosome 11"/>
</dbReference>
<evidence type="ECO:0000256" key="1">
    <source>
        <dbReference type="ARBA" id="ARBA00000900"/>
    </source>
</evidence>
<keyword evidence="11" id="KW-1185">Reference proteome</keyword>
<protein>
    <recommendedName>
        <fullName evidence="9">E3 ubiquitin-protein ligase</fullName>
        <ecNumber evidence="9">2.3.2.27</ecNumber>
    </recommendedName>
</protein>
<gene>
    <name evidence="12" type="primary">LOC100206554</name>
</gene>
<evidence type="ECO:0000256" key="3">
    <source>
        <dbReference type="ARBA" id="ARBA00022723"/>
    </source>
</evidence>
<dbReference type="InterPro" id="IPR039164">
    <property type="entry name" value="UBR1-like"/>
</dbReference>
<dbReference type="InterPro" id="IPR055194">
    <property type="entry name" value="UBR1-like_WH"/>
</dbReference>
<dbReference type="PANTHER" id="PTHR21497">
    <property type="entry name" value="UBIQUITIN LIGASE E3 ALPHA-RELATED"/>
    <property type="match status" value="1"/>
</dbReference>
<dbReference type="InterPro" id="IPR003126">
    <property type="entry name" value="Znf_UBR"/>
</dbReference>
<evidence type="ECO:0000256" key="9">
    <source>
        <dbReference type="RuleBase" id="RU366018"/>
    </source>
</evidence>
<dbReference type="Pfam" id="PF02207">
    <property type="entry name" value="zf-UBR"/>
    <property type="match status" value="1"/>
</dbReference>
<dbReference type="PROSITE" id="PS51157">
    <property type="entry name" value="ZF_UBR"/>
    <property type="match status" value="1"/>
</dbReference>
<comment type="pathway">
    <text evidence="9">Protein modification; protein ubiquitination.</text>
</comment>
<dbReference type="EC" id="2.3.2.27" evidence="9"/>
<evidence type="ECO:0000256" key="6">
    <source>
        <dbReference type="ARBA" id="ARBA00022833"/>
    </source>
</evidence>
<keyword evidence="5 9" id="KW-0833">Ubl conjugation pathway</keyword>
<feature type="zinc finger region" description="UBR-type" evidence="8">
    <location>
        <begin position="72"/>
        <end position="143"/>
    </location>
</feature>
<proteinExistence type="inferred from homology"/>
<dbReference type="CDD" id="cd19673">
    <property type="entry name" value="UBR-box_UBR3"/>
    <property type="match status" value="1"/>
</dbReference>
<evidence type="ECO:0000256" key="2">
    <source>
        <dbReference type="ARBA" id="ARBA00022679"/>
    </source>
</evidence>